<keyword evidence="3" id="KW-0862">Zinc</keyword>
<evidence type="ECO:0000313" key="6">
    <source>
        <dbReference type="Ensembl" id="ENSCMIP00000028071.1"/>
    </source>
</evidence>
<dbReference type="Pfam" id="PF05253">
    <property type="entry name" value="zf-U11-48K"/>
    <property type="match status" value="2"/>
</dbReference>
<dbReference type="PANTHER" id="PTHR21402">
    <property type="entry name" value="GAMETOCYTE SPECIFIC FACTOR 1-RELATED"/>
    <property type="match status" value="1"/>
</dbReference>
<dbReference type="InterPro" id="IPR051591">
    <property type="entry name" value="UPF0224_FAM112_RNA_Proc"/>
</dbReference>
<dbReference type="KEGG" id="cmk:103189935"/>
<reference evidence="7" key="1">
    <citation type="journal article" date="2006" name="Science">
        <title>Ancient noncoding elements conserved in the human genome.</title>
        <authorList>
            <person name="Venkatesh B."/>
            <person name="Kirkness E.F."/>
            <person name="Loh Y.H."/>
            <person name="Halpern A.L."/>
            <person name="Lee A.P."/>
            <person name="Johnson J."/>
            <person name="Dandona N."/>
            <person name="Viswanathan L.D."/>
            <person name="Tay A."/>
            <person name="Venter J.C."/>
            <person name="Strausberg R.L."/>
            <person name="Brenner S."/>
        </authorList>
    </citation>
    <scope>NUCLEOTIDE SEQUENCE [LARGE SCALE GENOMIC DNA]</scope>
</reference>
<dbReference type="Proteomes" id="UP000314986">
    <property type="component" value="Unassembled WGS sequence"/>
</dbReference>
<dbReference type="InterPro" id="IPR022776">
    <property type="entry name" value="TRM13/UPF0224_CHHC_Znf_dom"/>
</dbReference>
<dbReference type="Ensembl" id="ENSCMIT00000028514.1">
    <property type="protein sequence ID" value="ENSCMIP00000028071.1"/>
    <property type="gene ID" value="ENSCMIG00000012208.1"/>
</dbReference>
<evidence type="ECO:0000256" key="3">
    <source>
        <dbReference type="ARBA" id="ARBA00022833"/>
    </source>
</evidence>
<dbReference type="STRING" id="7868.ENSCMIP00000028071"/>
<keyword evidence="2" id="KW-0863">Zinc-finger</keyword>
<reference evidence="5 7" key="3">
    <citation type="journal article" date="2014" name="Nature">
        <title>Elephant shark genome provides unique insights into gnathostome evolution.</title>
        <authorList>
            <consortium name="International Elephant Shark Genome Sequencing Consortium"/>
            <person name="Venkatesh B."/>
            <person name="Lee A.P."/>
            <person name="Ravi V."/>
            <person name="Maurya A.K."/>
            <person name="Lian M.M."/>
            <person name="Swann J.B."/>
            <person name="Ohta Y."/>
            <person name="Flajnik M.F."/>
            <person name="Sutoh Y."/>
            <person name="Kasahara M."/>
            <person name="Hoon S."/>
            <person name="Gangu V."/>
            <person name="Roy S.W."/>
            <person name="Irimia M."/>
            <person name="Korzh V."/>
            <person name="Kondrychyn I."/>
            <person name="Lim Z.W."/>
            <person name="Tay B.H."/>
            <person name="Tohari S."/>
            <person name="Kong K.W."/>
            <person name="Ho S."/>
            <person name="Lorente-Galdos B."/>
            <person name="Quilez J."/>
            <person name="Marques-Bonet T."/>
            <person name="Raney B.J."/>
            <person name="Ingham P.W."/>
            <person name="Tay A."/>
            <person name="Hillier L.W."/>
            <person name="Minx P."/>
            <person name="Boehm T."/>
            <person name="Wilson R.K."/>
            <person name="Brenner S."/>
            <person name="Warren W.C."/>
        </authorList>
    </citation>
    <scope>NUCLEOTIDE SEQUENCE</scope>
    <source>
        <tissue evidence="5">Testis</tissue>
    </source>
</reference>
<reference evidence="7" key="2">
    <citation type="journal article" date="2007" name="PLoS Biol.">
        <title>Survey sequencing and comparative analysis of the elephant shark (Callorhinchus milii) genome.</title>
        <authorList>
            <person name="Venkatesh B."/>
            <person name="Kirkness E.F."/>
            <person name="Loh Y.H."/>
            <person name="Halpern A.L."/>
            <person name="Lee A.P."/>
            <person name="Johnson J."/>
            <person name="Dandona N."/>
            <person name="Viswanathan L.D."/>
            <person name="Tay A."/>
            <person name="Venter J.C."/>
            <person name="Strausberg R.L."/>
            <person name="Brenner S."/>
        </authorList>
    </citation>
    <scope>NUCLEOTIDE SEQUENCE [LARGE SCALE GENOMIC DNA]</scope>
</reference>
<dbReference type="PROSITE" id="PS51800">
    <property type="entry name" value="ZF_CHHC_U11_48K"/>
    <property type="match status" value="2"/>
</dbReference>
<dbReference type="RefSeq" id="XP_007908693.1">
    <property type="nucleotide sequence ID" value="XM_007910502.2"/>
</dbReference>
<dbReference type="EMBL" id="JW875321">
    <property type="protein sequence ID" value="AFP07838.1"/>
    <property type="molecule type" value="mRNA"/>
</dbReference>
<evidence type="ECO:0000259" key="4">
    <source>
        <dbReference type="PROSITE" id="PS51800"/>
    </source>
</evidence>
<dbReference type="SUPFAM" id="SSF57667">
    <property type="entry name" value="beta-beta-alpha zinc fingers"/>
    <property type="match status" value="1"/>
</dbReference>
<evidence type="ECO:0000313" key="7">
    <source>
        <dbReference type="Proteomes" id="UP000314986"/>
    </source>
</evidence>
<feature type="domain" description="CHHC U11-48K-type" evidence="4">
    <location>
        <begin position="43"/>
        <end position="70"/>
    </location>
</feature>
<sequence length="177" mass="19850">MSRADPEELLRCPYDGSHRVRAARFPYHLVKCRKNNPDKARTLESCPFNARHCIPKADMKHHITNCSDKKAIEDDFVSVGQRKHCEIPQSTWQCPPPEEDWERDNGDDTSATFVYGYSNVNQSCVKGSSISVYESNNNLAVGIRAPKTLPEQPLSSADCLGSVPFVLPWRVGSSSRV</sequence>
<dbReference type="PANTHER" id="PTHR21402:SF5">
    <property type="entry name" value="GAMETOCYTE SPECIFIC FACTOR 1"/>
    <property type="match status" value="1"/>
</dbReference>
<dbReference type="GO" id="GO:0008270">
    <property type="term" value="F:zinc ion binding"/>
    <property type="evidence" value="ECO:0007669"/>
    <property type="project" value="UniProtKB-KW"/>
</dbReference>
<dbReference type="OMA" id="TANFCGN"/>
<name>V9L7K8_CALMI</name>
<feature type="domain" description="CHHC U11-48K-type" evidence="4">
    <location>
        <begin position="9"/>
        <end position="36"/>
    </location>
</feature>
<protein>
    <submittedName>
        <fullName evidence="5">Gametocyte-specific factor 1-like protein</fullName>
    </submittedName>
</protein>
<gene>
    <name evidence="6" type="primary">LOC103189935</name>
</gene>
<organism evidence="5">
    <name type="scientific">Callorhinchus milii</name>
    <name type="common">Ghost shark</name>
    <dbReference type="NCBI Taxonomy" id="7868"/>
    <lineage>
        <taxon>Eukaryota</taxon>
        <taxon>Metazoa</taxon>
        <taxon>Chordata</taxon>
        <taxon>Craniata</taxon>
        <taxon>Vertebrata</taxon>
        <taxon>Chondrichthyes</taxon>
        <taxon>Holocephali</taxon>
        <taxon>Chimaeriformes</taxon>
        <taxon>Callorhinchidae</taxon>
        <taxon>Callorhinchus</taxon>
    </lineage>
</organism>
<proteinExistence type="evidence at transcript level"/>
<dbReference type="InterPro" id="IPR036236">
    <property type="entry name" value="Znf_C2H2_sf"/>
</dbReference>
<dbReference type="AlphaFoldDB" id="V9L7K8"/>
<reference evidence="6" key="4">
    <citation type="submission" date="2025-05" db="UniProtKB">
        <authorList>
            <consortium name="Ensembl"/>
        </authorList>
    </citation>
    <scope>IDENTIFICATION</scope>
</reference>
<evidence type="ECO:0000256" key="2">
    <source>
        <dbReference type="ARBA" id="ARBA00022771"/>
    </source>
</evidence>
<evidence type="ECO:0000256" key="1">
    <source>
        <dbReference type="ARBA" id="ARBA00022723"/>
    </source>
</evidence>
<keyword evidence="1" id="KW-0479">Metal-binding</keyword>
<accession>V9L7K8</accession>
<keyword evidence="7" id="KW-1185">Reference proteome</keyword>
<evidence type="ECO:0000313" key="5">
    <source>
        <dbReference type="EMBL" id="AFP07838.1"/>
    </source>
</evidence>
<dbReference type="GeneID" id="103189935"/>
<dbReference type="GeneTree" id="ENSGT00940000156784"/>
<dbReference type="OrthoDB" id="10069248at2759"/>